<sequence>MTRPCGSRANLCEECTANYKRIQKHTLRPNELTDADVFPVSGVHPIFLTQVFPIGKFTEDEDVSITRSIKAWFLDMYRICDVRVFVKVDYRRNEERDNVWEAHVCILVDPPQLLVLDDKYVRDMFALEAAGFDMGWTRTRTYTSPDQESKNKNQTGCIAAGRLEFFADLLDIEARATDRREYM</sequence>
<organism evidence="1 2">
    <name type="scientific">Aspergillus mulundensis</name>
    <dbReference type="NCBI Taxonomy" id="1810919"/>
    <lineage>
        <taxon>Eukaryota</taxon>
        <taxon>Fungi</taxon>
        <taxon>Dikarya</taxon>
        <taxon>Ascomycota</taxon>
        <taxon>Pezizomycotina</taxon>
        <taxon>Eurotiomycetes</taxon>
        <taxon>Eurotiomycetidae</taxon>
        <taxon>Eurotiales</taxon>
        <taxon>Aspergillaceae</taxon>
        <taxon>Aspergillus</taxon>
        <taxon>Aspergillus subgen. Nidulantes</taxon>
    </lineage>
</organism>
<dbReference type="RefSeq" id="XP_026605571.1">
    <property type="nucleotide sequence ID" value="XM_026744705.1"/>
</dbReference>
<evidence type="ECO:0000313" key="2">
    <source>
        <dbReference type="Proteomes" id="UP000256690"/>
    </source>
</evidence>
<protein>
    <submittedName>
        <fullName evidence="1">Uncharacterized protein</fullName>
    </submittedName>
</protein>
<proteinExistence type="predicted"/>
<comment type="caution">
    <text evidence="1">The sequence shown here is derived from an EMBL/GenBank/DDBJ whole genome shotgun (WGS) entry which is preliminary data.</text>
</comment>
<evidence type="ECO:0000313" key="1">
    <source>
        <dbReference type="EMBL" id="RDW86047.1"/>
    </source>
</evidence>
<dbReference type="GeneID" id="38113059"/>
<name>A0A3D8SI95_9EURO</name>
<accession>A0A3D8SI95</accession>
<dbReference type="AlphaFoldDB" id="A0A3D8SI95"/>
<dbReference type="EMBL" id="PVWQ01000003">
    <property type="protein sequence ID" value="RDW86047.1"/>
    <property type="molecule type" value="Genomic_DNA"/>
</dbReference>
<dbReference type="Proteomes" id="UP000256690">
    <property type="component" value="Unassembled WGS sequence"/>
</dbReference>
<reference evidence="1 2" key="1">
    <citation type="journal article" date="2018" name="IMA Fungus">
        <title>IMA Genome-F 9: Draft genome sequence of Annulohypoxylon stygium, Aspergillus mulundensis, Berkeleyomyces basicola (syn. Thielaviopsis basicola), Ceratocystis smalleyi, two Cercospora beticola strains, Coleophoma cylindrospora, Fusarium fracticaudum, Phialophora cf. hyalina, and Morchella septimelata.</title>
        <authorList>
            <person name="Wingfield B.D."/>
            <person name="Bills G.F."/>
            <person name="Dong Y."/>
            <person name="Huang W."/>
            <person name="Nel W.J."/>
            <person name="Swalarsk-Parry B.S."/>
            <person name="Vaghefi N."/>
            <person name="Wilken P.M."/>
            <person name="An Z."/>
            <person name="de Beer Z.W."/>
            <person name="De Vos L."/>
            <person name="Chen L."/>
            <person name="Duong T.A."/>
            <person name="Gao Y."/>
            <person name="Hammerbacher A."/>
            <person name="Kikkert J.R."/>
            <person name="Li Y."/>
            <person name="Li H."/>
            <person name="Li K."/>
            <person name="Li Q."/>
            <person name="Liu X."/>
            <person name="Ma X."/>
            <person name="Naidoo K."/>
            <person name="Pethybridge S.J."/>
            <person name="Sun J."/>
            <person name="Steenkamp E.T."/>
            <person name="van der Nest M.A."/>
            <person name="van Wyk S."/>
            <person name="Wingfield M.J."/>
            <person name="Xiong C."/>
            <person name="Yue Q."/>
            <person name="Zhang X."/>
        </authorList>
    </citation>
    <scope>NUCLEOTIDE SEQUENCE [LARGE SCALE GENOMIC DNA]</scope>
    <source>
        <strain evidence="1 2">DSM 5745</strain>
    </source>
</reference>
<keyword evidence="2" id="KW-1185">Reference proteome</keyword>
<gene>
    <name evidence="1" type="ORF">DSM5745_02689</name>
</gene>